<evidence type="ECO:0000256" key="2">
    <source>
        <dbReference type="ARBA" id="ARBA00022801"/>
    </source>
</evidence>
<reference evidence="4 5" key="1">
    <citation type="submission" date="2021-01" db="EMBL/GenBank/DDBJ databases">
        <title>Genomic Encyclopedia of Type Strains, Phase IV (KMG-IV): sequencing the most valuable type-strain genomes for metagenomic binning, comparative biology and taxonomic classification.</title>
        <authorList>
            <person name="Goeker M."/>
        </authorList>
    </citation>
    <scope>NUCLEOTIDE SEQUENCE [LARGE SCALE GENOMIC DNA]</scope>
    <source>
        <strain evidence="4 5">DSM 100968</strain>
    </source>
</reference>
<accession>A0ABS2Q6B4</accession>
<dbReference type="PANTHER" id="PTHR43693:SF1">
    <property type="entry name" value="PROTEIN PHOSPHATASE CHEZ"/>
    <property type="match status" value="1"/>
</dbReference>
<dbReference type="Gene3D" id="3.40.1550.10">
    <property type="entry name" value="CheC-like"/>
    <property type="match status" value="1"/>
</dbReference>
<evidence type="ECO:0000313" key="4">
    <source>
        <dbReference type="EMBL" id="MBM7656970.1"/>
    </source>
</evidence>
<gene>
    <name evidence="4" type="ORF">JOC27_000411</name>
</gene>
<dbReference type="Proteomes" id="UP000823201">
    <property type="component" value="Unassembled WGS sequence"/>
</dbReference>
<dbReference type="RefSeq" id="WP_205005336.1">
    <property type="nucleotide sequence ID" value="NZ_CBCRXA010000003.1"/>
</dbReference>
<dbReference type="InterPro" id="IPR050992">
    <property type="entry name" value="CheZ_family_phosphatases"/>
</dbReference>
<sequence>MYGPNDFDETRLDLLKEIGNIGAGHAAEALSLLLHKRIDMKIPSVTILPLNELISAENEKQVAASYIGIDGDIKAYFFMIFESQSAKRLIDELVPDGTAFVNELAQSAFCEIANILCGSYLTALSSFLNIQITQTPPVYAADMEGAILGEGLAELSLSNDFVILINAVLSDRASQRQLKGDFYFMPVAESLDAIFRLTEGKSFL</sequence>
<keyword evidence="2" id="KW-0378">Hydrolase</keyword>
<dbReference type="Pfam" id="PF04509">
    <property type="entry name" value="CheC"/>
    <property type="match status" value="2"/>
</dbReference>
<feature type="domain" description="CheC-like protein" evidence="3">
    <location>
        <begin position="12"/>
        <end position="46"/>
    </location>
</feature>
<name>A0ABS2Q6B4_9BACL</name>
<proteinExistence type="predicted"/>
<keyword evidence="1" id="KW-0145">Chemotaxis</keyword>
<dbReference type="InterPro" id="IPR028976">
    <property type="entry name" value="CheC-like_sf"/>
</dbReference>
<keyword evidence="5" id="KW-1185">Reference proteome</keyword>
<dbReference type="EMBL" id="JAFBEV010000003">
    <property type="protein sequence ID" value="MBM7656970.1"/>
    <property type="molecule type" value="Genomic_DNA"/>
</dbReference>
<evidence type="ECO:0000259" key="3">
    <source>
        <dbReference type="Pfam" id="PF04509"/>
    </source>
</evidence>
<comment type="caution">
    <text evidence="4">The sequence shown here is derived from an EMBL/GenBank/DDBJ whole genome shotgun (WGS) entry which is preliminary data.</text>
</comment>
<evidence type="ECO:0000256" key="1">
    <source>
        <dbReference type="ARBA" id="ARBA00022500"/>
    </source>
</evidence>
<protein>
    <submittedName>
        <fullName evidence="4">Chemotaxis protein CheC</fullName>
    </submittedName>
</protein>
<feature type="domain" description="CheC-like protein" evidence="3">
    <location>
        <begin position="105"/>
        <end position="138"/>
    </location>
</feature>
<dbReference type="CDD" id="cd17909">
    <property type="entry name" value="CheC_ClassI"/>
    <property type="match status" value="1"/>
</dbReference>
<organism evidence="4 5">
    <name type="scientific">Sporolactobacillus spathodeae</name>
    <dbReference type="NCBI Taxonomy" id="1465502"/>
    <lineage>
        <taxon>Bacteria</taxon>
        <taxon>Bacillati</taxon>
        <taxon>Bacillota</taxon>
        <taxon>Bacilli</taxon>
        <taxon>Bacillales</taxon>
        <taxon>Sporolactobacillaceae</taxon>
        <taxon>Sporolactobacillus</taxon>
    </lineage>
</organism>
<dbReference type="SUPFAM" id="SSF103039">
    <property type="entry name" value="CheC-like"/>
    <property type="match status" value="1"/>
</dbReference>
<dbReference type="PANTHER" id="PTHR43693">
    <property type="entry name" value="PROTEIN PHOSPHATASE CHEZ"/>
    <property type="match status" value="1"/>
</dbReference>
<dbReference type="InterPro" id="IPR007597">
    <property type="entry name" value="CheC"/>
</dbReference>
<evidence type="ECO:0000313" key="5">
    <source>
        <dbReference type="Proteomes" id="UP000823201"/>
    </source>
</evidence>